<dbReference type="RefSeq" id="WP_154737492.1">
    <property type="nucleotide sequence ID" value="NZ_WMBQ01000001.1"/>
</dbReference>
<feature type="transmembrane region" description="Helical" evidence="1">
    <location>
        <begin position="367"/>
        <end position="391"/>
    </location>
</feature>
<dbReference type="Proteomes" id="UP000440694">
    <property type="component" value="Unassembled WGS sequence"/>
</dbReference>
<keyword evidence="1" id="KW-1133">Transmembrane helix</keyword>
<keyword evidence="3" id="KW-1185">Reference proteome</keyword>
<sequence>MSNLPKVVTIIALGVVGAMSAGYYALTGTKGSDGTIVLATGGQSHYQELGAAYEKTLEPYGVDVQMRPAVEGFKTLKGLVAEPPEFDAAFIKGGLVGSMQGRLARSKAQDWQSKELGKLRSVGRLFYEPIWVFVRSDFSGQSLRDLKARPVLTGTSESGTRRIASQLLRANAIEVGKDNPLMIAEDLAPDGGQLLAGKADAAFIIQPADAELVQKLLHVQGIRLLNFALEADAYANRFPALTKVMLNRGAVEFEPLAPPDDITLLATSTTLVVRSSLDPSLINLLSFAVLNNPRSGFDKQGDPVLFHRPGTFPHISDPEYRVPEETRLVYKTGELPVALRSIAPAVKEAGFPFSVTAFVADHGAQTVLLLIPSLVILIPIMRSLPGLYSWFVRRRLLYWYRQLKALEKELDAPASAGELARYQAEVERIDSGVRRIRYPLNFSDQFYHLRVHIDLVRQRLFQKPQVVRMAAE</sequence>
<name>A0A6I3KGV5_9HYPH</name>
<dbReference type="AlphaFoldDB" id="A0A6I3KGV5"/>
<evidence type="ECO:0000313" key="2">
    <source>
        <dbReference type="EMBL" id="MTD92902.1"/>
    </source>
</evidence>
<evidence type="ECO:0000313" key="3">
    <source>
        <dbReference type="Proteomes" id="UP000440694"/>
    </source>
</evidence>
<gene>
    <name evidence="2" type="ORF">GIW81_00980</name>
</gene>
<evidence type="ECO:0000256" key="1">
    <source>
        <dbReference type="SAM" id="Phobius"/>
    </source>
</evidence>
<keyword evidence="1" id="KW-0812">Transmembrane</keyword>
<comment type="caution">
    <text evidence="2">The sequence shown here is derived from an EMBL/GenBank/DDBJ whole genome shotgun (WGS) entry which is preliminary data.</text>
</comment>
<accession>A0A6I3KGV5</accession>
<dbReference type="EMBL" id="WMBQ01000001">
    <property type="protein sequence ID" value="MTD92902.1"/>
    <property type="molecule type" value="Genomic_DNA"/>
</dbReference>
<dbReference type="PANTHER" id="PTHR42941">
    <property type="entry name" value="SLL1037 PROTEIN"/>
    <property type="match status" value="1"/>
</dbReference>
<proteinExistence type="predicted"/>
<evidence type="ECO:0008006" key="4">
    <source>
        <dbReference type="Google" id="ProtNLM"/>
    </source>
</evidence>
<reference evidence="2 3" key="1">
    <citation type="submission" date="2019-11" db="EMBL/GenBank/DDBJ databases">
        <title>Identification of a novel strain.</title>
        <authorList>
            <person name="Xu Q."/>
            <person name="Wang G."/>
        </authorList>
    </citation>
    <scope>NUCLEOTIDE SEQUENCE [LARGE SCALE GENOMIC DNA]</scope>
    <source>
        <strain evidence="3">xq</strain>
    </source>
</reference>
<dbReference type="Gene3D" id="3.40.190.10">
    <property type="entry name" value="Periplasmic binding protein-like II"/>
    <property type="match status" value="2"/>
</dbReference>
<dbReference type="InterPro" id="IPR011852">
    <property type="entry name" value="TRAP_TAXI"/>
</dbReference>
<protein>
    <recommendedName>
        <fullName evidence="4">TRAP transporter solute receptor, TAXI family</fullName>
    </recommendedName>
</protein>
<organism evidence="2 3">
    <name type="scientific">Hyphomicrobium album</name>
    <dbReference type="NCBI Taxonomy" id="2665159"/>
    <lineage>
        <taxon>Bacteria</taxon>
        <taxon>Pseudomonadati</taxon>
        <taxon>Pseudomonadota</taxon>
        <taxon>Alphaproteobacteria</taxon>
        <taxon>Hyphomicrobiales</taxon>
        <taxon>Hyphomicrobiaceae</taxon>
        <taxon>Hyphomicrobium</taxon>
    </lineage>
</organism>
<dbReference type="SUPFAM" id="SSF53850">
    <property type="entry name" value="Periplasmic binding protein-like II"/>
    <property type="match status" value="1"/>
</dbReference>
<feature type="transmembrane region" description="Helical" evidence="1">
    <location>
        <begin position="7"/>
        <end position="26"/>
    </location>
</feature>
<keyword evidence="1" id="KW-0472">Membrane</keyword>
<dbReference type="Pfam" id="PF16868">
    <property type="entry name" value="NMT1_3"/>
    <property type="match status" value="1"/>
</dbReference>
<dbReference type="PANTHER" id="PTHR42941:SF1">
    <property type="entry name" value="SLL1037 PROTEIN"/>
    <property type="match status" value="1"/>
</dbReference>